<dbReference type="PRINTS" id="PR00700">
    <property type="entry name" value="PRTYPHPHTASE"/>
</dbReference>
<evidence type="ECO:0000313" key="3">
    <source>
        <dbReference type="EMBL" id="VDP63628.1"/>
    </source>
</evidence>
<dbReference type="PANTHER" id="PTHR46163:SF10">
    <property type="entry name" value="PROTEIN-TYROSINE PHOSPHATASE-RELATED"/>
    <property type="match status" value="1"/>
</dbReference>
<dbReference type="Gene3D" id="3.90.190.10">
    <property type="entry name" value="Protein tyrosine phosphatase superfamily"/>
    <property type="match status" value="1"/>
</dbReference>
<name>A0A183GXJ4_HELPZ</name>
<evidence type="ECO:0000259" key="1">
    <source>
        <dbReference type="PROSITE" id="PS50055"/>
    </source>
</evidence>
<dbReference type="GO" id="GO:0004725">
    <property type="term" value="F:protein tyrosine phosphatase activity"/>
    <property type="evidence" value="ECO:0007669"/>
    <property type="project" value="InterPro"/>
</dbReference>
<evidence type="ECO:0000313" key="5">
    <source>
        <dbReference type="WBParaSite" id="HPBE_0002741401-mRNA-1"/>
    </source>
</evidence>
<keyword evidence="4" id="KW-1185">Reference proteome</keyword>
<feature type="domain" description="Tyrosine-protein phosphatase" evidence="1">
    <location>
        <begin position="76"/>
        <end position="185"/>
    </location>
</feature>
<dbReference type="InterPro" id="IPR000387">
    <property type="entry name" value="Tyr_Pase_dom"/>
</dbReference>
<dbReference type="EMBL" id="UZAH01043743">
    <property type="protein sequence ID" value="VDP63628.1"/>
    <property type="molecule type" value="Genomic_DNA"/>
</dbReference>
<sequence length="227" mass="25921">MITTSSSLRHLAPQCCFEHTHKYDENSPRKMSPSKYHAAGGGCASSAVELIYIVADVSLVFNYLPQGHSFRDVFIVHHLSYSNWPDLSAPLDPKPTVTMIETARTLCNDQPIVVHCSAGIGQSVCFVGKRKNRFFVARVDYIRQKVKNNSDVKMVDILKELRNQRFQGVQGVIQYMFLHVCVLESFVHVRTFYFPKKPVTTSSLYLPNLIRLIALKKICTKWKVYCF</sequence>
<accession>A0A3P8FV65</accession>
<gene>
    <name evidence="3" type="ORF">HPBE_LOCUS27413</name>
</gene>
<dbReference type="PROSITE" id="PS50056">
    <property type="entry name" value="TYR_PHOSPHATASE_2"/>
    <property type="match status" value="1"/>
</dbReference>
<dbReference type="SUPFAM" id="SSF52799">
    <property type="entry name" value="(Phosphotyrosine protein) phosphatases II"/>
    <property type="match status" value="1"/>
</dbReference>
<dbReference type="SMART" id="SM00194">
    <property type="entry name" value="PTPc"/>
    <property type="match status" value="1"/>
</dbReference>
<proteinExistence type="predicted"/>
<feature type="domain" description="Tyrosine specific protein phosphatases" evidence="2">
    <location>
        <begin position="97"/>
        <end position="176"/>
    </location>
</feature>
<dbReference type="PANTHER" id="PTHR46163">
    <property type="entry name" value="TYROSINE-PROTEIN PHOSPHATASE-RELATED"/>
    <property type="match status" value="1"/>
</dbReference>
<dbReference type="InterPro" id="IPR052782">
    <property type="entry name" value="Oocyte-zygote_transition_reg"/>
</dbReference>
<dbReference type="InterPro" id="IPR029021">
    <property type="entry name" value="Prot-tyrosine_phosphatase-like"/>
</dbReference>
<dbReference type="Pfam" id="PF00102">
    <property type="entry name" value="Y_phosphatase"/>
    <property type="match status" value="1"/>
</dbReference>
<accession>A0A183GXJ4</accession>
<dbReference type="AlphaFoldDB" id="A0A183GXJ4"/>
<evidence type="ECO:0000259" key="2">
    <source>
        <dbReference type="PROSITE" id="PS50056"/>
    </source>
</evidence>
<dbReference type="InterPro" id="IPR000242">
    <property type="entry name" value="PTP_cat"/>
</dbReference>
<dbReference type="SMART" id="SM00404">
    <property type="entry name" value="PTPc_motif"/>
    <property type="match status" value="1"/>
</dbReference>
<dbReference type="OrthoDB" id="10051650at2759"/>
<dbReference type="Proteomes" id="UP000050761">
    <property type="component" value="Unassembled WGS sequence"/>
</dbReference>
<dbReference type="WBParaSite" id="HPBE_0002741401-mRNA-1">
    <property type="protein sequence ID" value="HPBE_0002741401-mRNA-1"/>
    <property type="gene ID" value="HPBE_0002741401"/>
</dbReference>
<dbReference type="InterPro" id="IPR003595">
    <property type="entry name" value="Tyr_Pase_cat"/>
</dbReference>
<reference evidence="5" key="2">
    <citation type="submission" date="2019-09" db="UniProtKB">
        <authorList>
            <consortium name="WormBaseParasite"/>
        </authorList>
    </citation>
    <scope>IDENTIFICATION</scope>
</reference>
<evidence type="ECO:0000313" key="4">
    <source>
        <dbReference type="Proteomes" id="UP000050761"/>
    </source>
</evidence>
<dbReference type="PROSITE" id="PS50055">
    <property type="entry name" value="TYR_PHOSPHATASE_PTP"/>
    <property type="match status" value="1"/>
</dbReference>
<reference evidence="3 4" key="1">
    <citation type="submission" date="2018-11" db="EMBL/GenBank/DDBJ databases">
        <authorList>
            <consortium name="Pathogen Informatics"/>
        </authorList>
    </citation>
    <scope>NUCLEOTIDE SEQUENCE [LARGE SCALE GENOMIC DNA]</scope>
</reference>
<protein>
    <submittedName>
        <fullName evidence="5">TYR_PHOSPHATASE_2 domain-containing protein</fullName>
    </submittedName>
</protein>
<organism evidence="4 5">
    <name type="scientific">Heligmosomoides polygyrus</name>
    <name type="common">Parasitic roundworm</name>
    <dbReference type="NCBI Taxonomy" id="6339"/>
    <lineage>
        <taxon>Eukaryota</taxon>
        <taxon>Metazoa</taxon>
        <taxon>Ecdysozoa</taxon>
        <taxon>Nematoda</taxon>
        <taxon>Chromadorea</taxon>
        <taxon>Rhabditida</taxon>
        <taxon>Rhabditina</taxon>
        <taxon>Rhabditomorpha</taxon>
        <taxon>Strongyloidea</taxon>
        <taxon>Heligmosomidae</taxon>
        <taxon>Heligmosomoides</taxon>
    </lineage>
</organism>